<protein>
    <submittedName>
        <fullName evidence="2">Uncharacterized protein</fullName>
    </submittedName>
</protein>
<dbReference type="Proteomes" id="UP000762676">
    <property type="component" value="Unassembled WGS sequence"/>
</dbReference>
<evidence type="ECO:0000256" key="1">
    <source>
        <dbReference type="SAM" id="MobiDB-lite"/>
    </source>
</evidence>
<evidence type="ECO:0000313" key="3">
    <source>
        <dbReference type="Proteomes" id="UP000762676"/>
    </source>
</evidence>
<accession>A0AAV4EM71</accession>
<dbReference type="EMBL" id="BMAT01003751">
    <property type="protein sequence ID" value="GFR61695.1"/>
    <property type="molecule type" value="Genomic_DNA"/>
</dbReference>
<gene>
    <name evidence="2" type="ORF">ElyMa_001853900</name>
</gene>
<evidence type="ECO:0000313" key="2">
    <source>
        <dbReference type="EMBL" id="GFR61695.1"/>
    </source>
</evidence>
<sequence length="87" mass="9882">MALILEMEVTSELVIHPTLTNSRWMSKDVWTPSAEKIAHIEQAEALEANLLRKQPCLERRATETSCPSSTFGSECRSSMAFRQFQQP</sequence>
<comment type="caution">
    <text evidence="2">The sequence shown here is derived from an EMBL/GenBank/DDBJ whole genome shotgun (WGS) entry which is preliminary data.</text>
</comment>
<feature type="compositionally biased region" description="Polar residues" evidence="1">
    <location>
        <begin position="63"/>
        <end position="76"/>
    </location>
</feature>
<dbReference type="AlphaFoldDB" id="A0AAV4EM71"/>
<proteinExistence type="predicted"/>
<organism evidence="2 3">
    <name type="scientific">Elysia marginata</name>
    <dbReference type="NCBI Taxonomy" id="1093978"/>
    <lineage>
        <taxon>Eukaryota</taxon>
        <taxon>Metazoa</taxon>
        <taxon>Spiralia</taxon>
        <taxon>Lophotrochozoa</taxon>
        <taxon>Mollusca</taxon>
        <taxon>Gastropoda</taxon>
        <taxon>Heterobranchia</taxon>
        <taxon>Euthyneura</taxon>
        <taxon>Panpulmonata</taxon>
        <taxon>Sacoglossa</taxon>
        <taxon>Placobranchoidea</taxon>
        <taxon>Plakobranchidae</taxon>
        <taxon>Elysia</taxon>
    </lineage>
</organism>
<name>A0AAV4EM71_9GAST</name>
<reference evidence="2 3" key="1">
    <citation type="journal article" date="2021" name="Elife">
        <title>Chloroplast acquisition without the gene transfer in kleptoplastic sea slugs, Plakobranchus ocellatus.</title>
        <authorList>
            <person name="Maeda T."/>
            <person name="Takahashi S."/>
            <person name="Yoshida T."/>
            <person name="Shimamura S."/>
            <person name="Takaki Y."/>
            <person name="Nagai Y."/>
            <person name="Toyoda A."/>
            <person name="Suzuki Y."/>
            <person name="Arimoto A."/>
            <person name="Ishii H."/>
            <person name="Satoh N."/>
            <person name="Nishiyama T."/>
            <person name="Hasebe M."/>
            <person name="Maruyama T."/>
            <person name="Minagawa J."/>
            <person name="Obokata J."/>
            <person name="Shigenobu S."/>
        </authorList>
    </citation>
    <scope>NUCLEOTIDE SEQUENCE [LARGE SCALE GENOMIC DNA]</scope>
</reference>
<feature type="region of interest" description="Disordered" evidence="1">
    <location>
        <begin position="62"/>
        <end position="87"/>
    </location>
</feature>
<keyword evidence="3" id="KW-1185">Reference proteome</keyword>